<dbReference type="Proteomes" id="UP000703661">
    <property type="component" value="Unassembled WGS sequence"/>
</dbReference>
<accession>A0A9P6MWB8</accession>
<keyword evidence="8" id="KW-0472">Membrane</keyword>
<comment type="subcellular location">
    <subcellularLocation>
        <location evidence="1">Mitochondrion inner membrane</location>
        <topology evidence="1">Peripheral membrane protein</topology>
        <orientation evidence="1">Matrix side</orientation>
    </subcellularLocation>
</comment>
<dbReference type="GO" id="GO:0005743">
    <property type="term" value="C:mitochondrial inner membrane"/>
    <property type="evidence" value="ECO:0007669"/>
    <property type="project" value="UniProtKB-SubCell"/>
</dbReference>
<name>A0A9P6MWB8_9FUNG</name>
<keyword evidence="7" id="KW-0496">Mitochondrion</keyword>
<evidence type="ECO:0000256" key="2">
    <source>
        <dbReference type="ARBA" id="ARBA00010261"/>
    </source>
</evidence>
<dbReference type="InterPro" id="IPR006806">
    <property type="entry name" value="NDUFA5"/>
</dbReference>
<evidence type="ECO:0000256" key="4">
    <source>
        <dbReference type="ARBA" id="ARBA00022660"/>
    </source>
</evidence>
<evidence type="ECO:0000256" key="5">
    <source>
        <dbReference type="ARBA" id="ARBA00022792"/>
    </source>
</evidence>
<organism evidence="9 10">
    <name type="scientific">Entomortierella chlamydospora</name>
    <dbReference type="NCBI Taxonomy" id="101097"/>
    <lineage>
        <taxon>Eukaryota</taxon>
        <taxon>Fungi</taxon>
        <taxon>Fungi incertae sedis</taxon>
        <taxon>Mucoromycota</taxon>
        <taxon>Mortierellomycotina</taxon>
        <taxon>Mortierellomycetes</taxon>
        <taxon>Mortierellales</taxon>
        <taxon>Mortierellaceae</taxon>
        <taxon>Entomortierella</taxon>
    </lineage>
</organism>
<comment type="caution">
    <text evidence="9">The sequence shown here is derived from an EMBL/GenBank/DDBJ whole genome shotgun (WGS) entry which is preliminary data.</text>
</comment>
<evidence type="ECO:0000256" key="1">
    <source>
        <dbReference type="ARBA" id="ARBA00004443"/>
    </source>
</evidence>
<dbReference type="Pfam" id="PF04716">
    <property type="entry name" value="ETC_C1_NDUFA5"/>
    <property type="match status" value="1"/>
</dbReference>
<evidence type="ECO:0000256" key="3">
    <source>
        <dbReference type="ARBA" id="ARBA00022448"/>
    </source>
</evidence>
<evidence type="ECO:0000256" key="7">
    <source>
        <dbReference type="ARBA" id="ARBA00023128"/>
    </source>
</evidence>
<dbReference type="AlphaFoldDB" id="A0A9P6MWB8"/>
<keyword evidence="6" id="KW-0249">Electron transport</keyword>
<evidence type="ECO:0000313" key="9">
    <source>
        <dbReference type="EMBL" id="KAG0015164.1"/>
    </source>
</evidence>
<proteinExistence type="inferred from homology"/>
<dbReference type="OrthoDB" id="286811at2759"/>
<dbReference type="EMBL" id="JAAAID010000653">
    <property type="protein sequence ID" value="KAG0015164.1"/>
    <property type="molecule type" value="Genomic_DNA"/>
</dbReference>
<sequence length="127" mass="14451">MFATRRLLSAVTKKTTGIYGLPVHPDPRPHLITIYGDTLKTLEKFPAHAVYRQATAALTNHRLNVVQSTEDIAKIEETLDAGQIEEVVVQAVDELKLAGKMLEWKAWEQLETPAPKDQWNYKFNEHN</sequence>
<evidence type="ECO:0000256" key="6">
    <source>
        <dbReference type="ARBA" id="ARBA00022982"/>
    </source>
</evidence>
<dbReference type="PANTHER" id="PTHR12653">
    <property type="entry name" value="NADH-UBIQUINONE OXIDOREDUCTASE 13 KD-B SUBUNIT"/>
    <property type="match status" value="1"/>
</dbReference>
<dbReference type="GO" id="GO:0022904">
    <property type="term" value="P:respiratory electron transport chain"/>
    <property type="evidence" value="ECO:0007669"/>
    <property type="project" value="InterPro"/>
</dbReference>
<keyword evidence="4" id="KW-0679">Respiratory chain</keyword>
<evidence type="ECO:0000256" key="8">
    <source>
        <dbReference type="ARBA" id="ARBA00023136"/>
    </source>
</evidence>
<keyword evidence="5" id="KW-0999">Mitochondrion inner membrane</keyword>
<comment type="similarity">
    <text evidence="2">Belongs to the complex I NDUFA5 subunit family.</text>
</comment>
<dbReference type="PANTHER" id="PTHR12653:SF0">
    <property type="entry name" value="NADH DEHYDROGENASE [UBIQUINONE] 1 ALPHA SUBCOMPLEX SUBUNIT 5"/>
    <property type="match status" value="1"/>
</dbReference>
<evidence type="ECO:0000313" key="10">
    <source>
        <dbReference type="Proteomes" id="UP000703661"/>
    </source>
</evidence>
<protein>
    <submittedName>
        <fullName evidence="9">Uncharacterized protein</fullName>
    </submittedName>
</protein>
<keyword evidence="3" id="KW-0813">Transport</keyword>
<keyword evidence="10" id="KW-1185">Reference proteome</keyword>
<gene>
    <name evidence="9" type="ORF">BGZ80_010008</name>
</gene>
<reference evidence="9" key="1">
    <citation type="journal article" date="2020" name="Fungal Divers.">
        <title>Resolving the Mortierellaceae phylogeny through synthesis of multi-gene phylogenetics and phylogenomics.</title>
        <authorList>
            <person name="Vandepol N."/>
            <person name="Liber J."/>
            <person name="Desiro A."/>
            <person name="Na H."/>
            <person name="Kennedy M."/>
            <person name="Barry K."/>
            <person name="Grigoriev I.V."/>
            <person name="Miller A.N."/>
            <person name="O'Donnell K."/>
            <person name="Stajich J.E."/>
            <person name="Bonito G."/>
        </authorList>
    </citation>
    <scope>NUCLEOTIDE SEQUENCE</scope>
    <source>
        <strain evidence="9">NRRL 2769</strain>
    </source>
</reference>